<sequence>MERKKKISLAHFRRPPSNLLSSISSDIDVSQITLTLSAPSPSFKKMAACQSPVKTCRQPLVRPFYSNRQDRLIGDF</sequence>
<organism evidence="1 2">
    <name type="scientific">Stegodyphus mimosarum</name>
    <name type="common">African social velvet spider</name>
    <dbReference type="NCBI Taxonomy" id="407821"/>
    <lineage>
        <taxon>Eukaryota</taxon>
        <taxon>Metazoa</taxon>
        <taxon>Ecdysozoa</taxon>
        <taxon>Arthropoda</taxon>
        <taxon>Chelicerata</taxon>
        <taxon>Arachnida</taxon>
        <taxon>Araneae</taxon>
        <taxon>Araneomorphae</taxon>
        <taxon>Entelegynae</taxon>
        <taxon>Eresoidea</taxon>
        <taxon>Eresidae</taxon>
        <taxon>Stegodyphus</taxon>
    </lineage>
</organism>
<dbReference type="AlphaFoldDB" id="A0A087TGZ0"/>
<accession>A0A087TGZ0</accession>
<dbReference type="Proteomes" id="UP000054359">
    <property type="component" value="Unassembled WGS sequence"/>
</dbReference>
<dbReference type="EMBL" id="KK115181">
    <property type="protein sequence ID" value="KFM64379.1"/>
    <property type="molecule type" value="Genomic_DNA"/>
</dbReference>
<evidence type="ECO:0000313" key="1">
    <source>
        <dbReference type="EMBL" id="KFM64379.1"/>
    </source>
</evidence>
<name>A0A087TGZ0_STEMI</name>
<evidence type="ECO:0000313" key="2">
    <source>
        <dbReference type="Proteomes" id="UP000054359"/>
    </source>
</evidence>
<reference evidence="1 2" key="1">
    <citation type="submission" date="2013-11" db="EMBL/GenBank/DDBJ databases">
        <title>Genome sequencing of Stegodyphus mimosarum.</title>
        <authorList>
            <person name="Bechsgaard J."/>
        </authorList>
    </citation>
    <scope>NUCLEOTIDE SEQUENCE [LARGE SCALE GENOMIC DNA]</scope>
</reference>
<proteinExistence type="predicted"/>
<keyword evidence="2" id="KW-1185">Reference proteome</keyword>
<gene>
    <name evidence="1" type="ORF">X975_03610</name>
</gene>
<protein>
    <submittedName>
        <fullName evidence="1">Uncharacterized protein</fullName>
    </submittedName>
</protein>
<feature type="non-terminal residue" evidence="1">
    <location>
        <position position="76"/>
    </location>
</feature>